<feature type="repeat" description="TPR" evidence="3">
    <location>
        <begin position="128"/>
        <end position="161"/>
    </location>
</feature>
<evidence type="ECO:0000313" key="5">
    <source>
        <dbReference type="Proteomes" id="UP001172082"/>
    </source>
</evidence>
<dbReference type="Proteomes" id="UP001172082">
    <property type="component" value="Unassembled WGS sequence"/>
</dbReference>
<comment type="caution">
    <text evidence="4">The sequence shown here is derived from an EMBL/GenBank/DDBJ whole genome shotgun (WGS) entry which is preliminary data.</text>
</comment>
<dbReference type="PROSITE" id="PS50005">
    <property type="entry name" value="TPR"/>
    <property type="match status" value="3"/>
</dbReference>
<keyword evidence="2 3" id="KW-0802">TPR repeat</keyword>
<dbReference type="Gene3D" id="1.25.40.10">
    <property type="entry name" value="Tetratricopeptide repeat domain"/>
    <property type="match status" value="2"/>
</dbReference>
<name>A0ABT8KT81_9BACT</name>
<dbReference type="PANTHER" id="PTHR44858:SF1">
    <property type="entry name" value="UDP-N-ACETYLGLUCOSAMINE--PEPTIDE N-ACETYLGLUCOSAMINYLTRANSFERASE SPINDLY-RELATED"/>
    <property type="match status" value="1"/>
</dbReference>
<dbReference type="InterPro" id="IPR050498">
    <property type="entry name" value="Ycf3"/>
</dbReference>
<sequence>MGKIGKSLFASSYLIILIMVGCDTKYSQNEIYIRPELDEEYYKTALSSVNRAIENRPSSADAHYKRALLLEALSDYKSAITNARKAIELNDGKPEYYLCLARNSYLDQNIEGALKAAHQVENMQRGTAQLYRLIADLYQDQGNHSEALNYNNQLMRLSNKSSDHFQRGAILWSQGDSIKAVESLKYSIDLDSTFEQSYDKLAQIYLLTHQYDSAHQFLDKAMALDGNDIDRIFTKGEIFKQEGKRDSALTAFRKILNIDSRHIASVFEISQLFLEKYRYDSANFYANRILDLSPGDRRAKLMEARILDKRGFYNGAMQKYQELIEQDSTFNLAFQELEKLKRKVAYLRKLKEEQQAGRDLPILRPKNIKTGNSSR</sequence>
<dbReference type="Pfam" id="PF13181">
    <property type="entry name" value="TPR_8"/>
    <property type="match status" value="1"/>
</dbReference>
<organism evidence="4 5">
    <name type="scientific">Splendidivirga corallicola</name>
    <dbReference type="NCBI Taxonomy" id="3051826"/>
    <lineage>
        <taxon>Bacteria</taxon>
        <taxon>Pseudomonadati</taxon>
        <taxon>Bacteroidota</taxon>
        <taxon>Cytophagia</taxon>
        <taxon>Cytophagales</taxon>
        <taxon>Splendidivirgaceae</taxon>
        <taxon>Splendidivirga</taxon>
    </lineage>
</organism>
<dbReference type="PANTHER" id="PTHR44858">
    <property type="entry name" value="TETRATRICOPEPTIDE REPEAT PROTEIN 6"/>
    <property type="match status" value="1"/>
</dbReference>
<reference evidence="4" key="1">
    <citation type="submission" date="2023-06" db="EMBL/GenBank/DDBJ databases">
        <title>Genomic of Parafulvivirga corallium.</title>
        <authorList>
            <person name="Wang G."/>
        </authorList>
    </citation>
    <scope>NUCLEOTIDE SEQUENCE</scope>
    <source>
        <strain evidence="4">BMA10</strain>
    </source>
</reference>
<dbReference type="EMBL" id="JAUJEA010000008">
    <property type="protein sequence ID" value="MDN5203608.1"/>
    <property type="molecule type" value="Genomic_DNA"/>
</dbReference>
<evidence type="ECO:0000256" key="1">
    <source>
        <dbReference type="ARBA" id="ARBA00022737"/>
    </source>
</evidence>
<evidence type="ECO:0000256" key="3">
    <source>
        <dbReference type="PROSITE-ProRule" id="PRU00339"/>
    </source>
</evidence>
<dbReference type="InterPro" id="IPR011990">
    <property type="entry name" value="TPR-like_helical_dom_sf"/>
</dbReference>
<keyword evidence="5" id="KW-1185">Reference proteome</keyword>
<evidence type="ECO:0000256" key="2">
    <source>
        <dbReference type="ARBA" id="ARBA00022803"/>
    </source>
</evidence>
<proteinExistence type="predicted"/>
<gene>
    <name evidence="4" type="ORF">QQ008_19625</name>
</gene>
<feature type="repeat" description="TPR" evidence="3">
    <location>
        <begin position="195"/>
        <end position="228"/>
    </location>
</feature>
<feature type="repeat" description="TPR" evidence="3">
    <location>
        <begin position="229"/>
        <end position="262"/>
    </location>
</feature>
<dbReference type="SUPFAM" id="SSF48452">
    <property type="entry name" value="TPR-like"/>
    <property type="match status" value="1"/>
</dbReference>
<dbReference type="InterPro" id="IPR019734">
    <property type="entry name" value="TPR_rpt"/>
</dbReference>
<accession>A0ABT8KT81</accession>
<dbReference type="RefSeq" id="WP_346753631.1">
    <property type="nucleotide sequence ID" value="NZ_JAUJEA010000008.1"/>
</dbReference>
<dbReference type="SMART" id="SM00028">
    <property type="entry name" value="TPR"/>
    <property type="match status" value="6"/>
</dbReference>
<dbReference type="PROSITE" id="PS51257">
    <property type="entry name" value="PROKAR_LIPOPROTEIN"/>
    <property type="match status" value="1"/>
</dbReference>
<keyword evidence="1" id="KW-0677">Repeat</keyword>
<dbReference type="Pfam" id="PF13432">
    <property type="entry name" value="TPR_16"/>
    <property type="match status" value="1"/>
</dbReference>
<protein>
    <submittedName>
        <fullName evidence="4">Tetratricopeptide repeat protein</fullName>
    </submittedName>
</protein>
<evidence type="ECO:0000313" key="4">
    <source>
        <dbReference type="EMBL" id="MDN5203608.1"/>
    </source>
</evidence>